<dbReference type="RefSeq" id="XP_058303705.1">
    <property type="nucleotide sequence ID" value="XM_058456806.1"/>
</dbReference>
<dbReference type="OrthoDB" id="4322414at2759"/>
<proteinExistence type="predicted"/>
<keyword evidence="2" id="KW-1185">Reference proteome</keyword>
<dbReference type="AlphaFoldDB" id="A0A9W9M672"/>
<dbReference type="GeneID" id="83184107"/>
<reference evidence="1" key="2">
    <citation type="journal article" date="2023" name="IMA Fungus">
        <title>Comparative genomic study of the Penicillium genus elucidates a diverse pangenome and 15 lateral gene transfer events.</title>
        <authorList>
            <person name="Petersen C."/>
            <person name="Sorensen T."/>
            <person name="Nielsen M.R."/>
            <person name="Sondergaard T.E."/>
            <person name="Sorensen J.L."/>
            <person name="Fitzpatrick D.A."/>
            <person name="Frisvad J.C."/>
            <person name="Nielsen K.L."/>
        </authorList>
    </citation>
    <scope>NUCLEOTIDE SEQUENCE</scope>
    <source>
        <strain evidence="1">IBT 15544</strain>
    </source>
</reference>
<gene>
    <name evidence="1" type="ORF">N7498_009750</name>
</gene>
<organism evidence="1 2">
    <name type="scientific">Penicillium cinerascens</name>
    <dbReference type="NCBI Taxonomy" id="70096"/>
    <lineage>
        <taxon>Eukaryota</taxon>
        <taxon>Fungi</taxon>
        <taxon>Dikarya</taxon>
        <taxon>Ascomycota</taxon>
        <taxon>Pezizomycotina</taxon>
        <taxon>Eurotiomycetes</taxon>
        <taxon>Eurotiomycetidae</taxon>
        <taxon>Eurotiales</taxon>
        <taxon>Aspergillaceae</taxon>
        <taxon>Penicillium</taxon>
    </lineage>
</organism>
<sequence>MAQARQSSLNVLSNWATNTNELAQSIDLENHDTKLPEVIDNIRQELTQITEDTSKASEHAPYTEDEQQAISQSYHKFVQSQQVLLNTLIGKHEILSMTPFTAPLGTILTMLESGFDALGDAILEEVPACDQEVRGKRDQLDSTLGQAIDLYS</sequence>
<protein>
    <submittedName>
        <fullName evidence="1">Uncharacterized protein</fullName>
    </submittedName>
</protein>
<comment type="caution">
    <text evidence="1">The sequence shown here is derived from an EMBL/GenBank/DDBJ whole genome shotgun (WGS) entry which is preliminary data.</text>
</comment>
<dbReference type="EMBL" id="JAPQKR010000016">
    <property type="protein sequence ID" value="KAJ5190765.1"/>
    <property type="molecule type" value="Genomic_DNA"/>
</dbReference>
<name>A0A9W9M672_9EURO</name>
<evidence type="ECO:0000313" key="1">
    <source>
        <dbReference type="EMBL" id="KAJ5190765.1"/>
    </source>
</evidence>
<accession>A0A9W9M672</accession>
<evidence type="ECO:0000313" key="2">
    <source>
        <dbReference type="Proteomes" id="UP001150904"/>
    </source>
</evidence>
<reference evidence="1" key="1">
    <citation type="submission" date="2022-12" db="EMBL/GenBank/DDBJ databases">
        <authorList>
            <person name="Petersen C."/>
        </authorList>
    </citation>
    <scope>NUCLEOTIDE SEQUENCE</scope>
    <source>
        <strain evidence="1">IBT 15544</strain>
    </source>
</reference>
<dbReference type="Proteomes" id="UP001150904">
    <property type="component" value="Unassembled WGS sequence"/>
</dbReference>